<protein>
    <recommendedName>
        <fullName evidence="5">Cytoplasmic dynein 2 light intermediate chain 1</fullName>
    </recommendedName>
</protein>
<dbReference type="GO" id="GO:0005874">
    <property type="term" value="C:microtubule"/>
    <property type="evidence" value="ECO:0007669"/>
    <property type="project" value="UniProtKB-KW"/>
</dbReference>
<dbReference type="PANTHER" id="PTHR13236">
    <property type="entry name" value="DYNEIN 2 LIGHT INTERMEDIATE CHAIN, ISOFORM 2"/>
    <property type="match status" value="1"/>
</dbReference>
<accession>A0A812D3D9</accession>
<evidence type="ECO:0000256" key="10">
    <source>
        <dbReference type="ARBA" id="ARBA00023017"/>
    </source>
</evidence>
<dbReference type="Pfam" id="PF05783">
    <property type="entry name" value="DLIC"/>
    <property type="match status" value="1"/>
</dbReference>
<keyword evidence="17" id="KW-1185">Reference proteome</keyword>
<comment type="subcellular location">
    <subcellularLocation>
        <location evidence="3">Cytoplasm</location>
        <location evidence="3">Cytoskeleton</location>
        <location evidence="3">Cilium axoneme</location>
    </subcellularLocation>
    <subcellularLocation>
        <location evidence="1">Cytoplasm</location>
        <location evidence="1">Cytoskeleton</location>
        <location evidence="1">Cilium basal body</location>
    </subcellularLocation>
    <subcellularLocation>
        <location evidence="2">Cytoplasm</location>
        <location evidence="2">Cytoskeleton</location>
        <location evidence="2">Microtubule organizing center</location>
        <location evidence="2">Centrosome</location>
    </subcellularLocation>
</comment>
<feature type="region of interest" description="Disordered" evidence="15">
    <location>
        <begin position="364"/>
        <end position="410"/>
    </location>
</feature>
<evidence type="ECO:0000256" key="13">
    <source>
        <dbReference type="ARBA" id="ARBA00023212"/>
    </source>
</evidence>
<evidence type="ECO:0000256" key="6">
    <source>
        <dbReference type="ARBA" id="ARBA00022473"/>
    </source>
</evidence>
<keyword evidence="8" id="KW-0493">Microtubule</keyword>
<keyword evidence="14" id="KW-0966">Cell projection</keyword>
<evidence type="ECO:0000313" key="17">
    <source>
        <dbReference type="Proteomes" id="UP000597762"/>
    </source>
</evidence>
<evidence type="ECO:0000256" key="8">
    <source>
        <dbReference type="ARBA" id="ARBA00022701"/>
    </source>
</evidence>
<dbReference type="GO" id="GO:0045504">
    <property type="term" value="F:dynein heavy chain binding"/>
    <property type="evidence" value="ECO:0007669"/>
    <property type="project" value="TreeGrafter"/>
</dbReference>
<dbReference type="OrthoDB" id="10263060at2759"/>
<dbReference type="EMBL" id="CAHIKZ030002479">
    <property type="protein sequence ID" value="CAE1287590.1"/>
    <property type="molecule type" value="Genomic_DNA"/>
</dbReference>
<evidence type="ECO:0000256" key="7">
    <source>
        <dbReference type="ARBA" id="ARBA00022490"/>
    </source>
</evidence>
<dbReference type="GO" id="GO:0036064">
    <property type="term" value="C:ciliary basal body"/>
    <property type="evidence" value="ECO:0007669"/>
    <property type="project" value="TreeGrafter"/>
</dbReference>
<evidence type="ECO:0000256" key="11">
    <source>
        <dbReference type="ARBA" id="ARBA00023069"/>
    </source>
</evidence>
<dbReference type="Proteomes" id="UP000597762">
    <property type="component" value="Unassembled WGS sequence"/>
</dbReference>
<evidence type="ECO:0000256" key="5">
    <source>
        <dbReference type="ARBA" id="ARBA00018863"/>
    </source>
</evidence>
<proteinExistence type="inferred from homology"/>
<evidence type="ECO:0000256" key="12">
    <source>
        <dbReference type="ARBA" id="ARBA00023175"/>
    </source>
</evidence>
<evidence type="ECO:0000256" key="9">
    <source>
        <dbReference type="ARBA" id="ARBA00022794"/>
    </source>
</evidence>
<dbReference type="InterPro" id="IPR027417">
    <property type="entry name" value="P-loop_NTPase"/>
</dbReference>
<dbReference type="InterPro" id="IPR022780">
    <property type="entry name" value="Dynein_light_int_chain"/>
</dbReference>
<keyword evidence="9" id="KW-0970">Cilium biogenesis/degradation</keyword>
<comment type="similarity">
    <text evidence="4">Belongs to the dynein light intermediate chain family.</text>
</comment>
<evidence type="ECO:0000313" key="16">
    <source>
        <dbReference type="EMBL" id="CAE1287590.1"/>
    </source>
</evidence>
<gene>
    <name evidence="16" type="ORF">SPHA_46688</name>
</gene>
<keyword evidence="11" id="KW-0969">Cilium</keyword>
<dbReference type="GO" id="GO:0005813">
    <property type="term" value="C:centrosome"/>
    <property type="evidence" value="ECO:0007669"/>
    <property type="project" value="UniProtKB-SubCell"/>
</dbReference>
<evidence type="ECO:0000256" key="2">
    <source>
        <dbReference type="ARBA" id="ARBA00004300"/>
    </source>
</evidence>
<comment type="caution">
    <text evidence="16">The sequence shown here is derived from an EMBL/GenBank/DDBJ whole genome shotgun (WGS) entry which is preliminary data.</text>
</comment>
<keyword evidence="10" id="KW-0243">Dynein</keyword>
<keyword evidence="12" id="KW-0505">Motor protein</keyword>
<dbReference type="GO" id="GO:0035735">
    <property type="term" value="P:intraciliary transport involved in cilium assembly"/>
    <property type="evidence" value="ECO:0007669"/>
    <property type="project" value="InterPro"/>
</dbReference>
<evidence type="ECO:0000256" key="3">
    <source>
        <dbReference type="ARBA" id="ARBA00004430"/>
    </source>
</evidence>
<dbReference type="InterPro" id="IPR040045">
    <property type="entry name" value="DYNC2LI1"/>
</dbReference>
<reference evidence="16" key="1">
    <citation type="submission" date="2021-01" db="EMBL/GenBank/DDBJ databases">
        <authorList>
            <person name="Li R."/>
            <person name="Bekaert M."/>
        </authorList>
    </citation>
    <scope>NUCLEOTIDE SEQUENCE</scope>
    <source>
        <strain evidence="16">Farmed</strain>
    </source>
</reference>
<dbReference type="SUPFAM" id="SSF52540">
    <property type="entry name" value="P-loop containing nucleoside triphosphate hydrolases"/>
    <property type="match status" value="1"/>
</dbReference>
<evidence type="ECO:0000256" key="1">
    <source>
        <dbReference type="ARBA" id="ARBA00004120"/>
    </source>
</evidence>
<keyword evidence="6" id="KW-0217">Developmental protein</keyword>
<evidence type="ECO:0000256" key="15">
    <source>
        <dbReference type="SAM" id="MobiDB-lite"/>
    </source>
</evidence>
<dbReference type="GO" id="GO:0005868">
    <property type="term" value="C:cytoplasmic dynein complex"/>
    <property type="evidence" value="ECO:0007669"/>
    <property type="project" value="InterPro"/>
</dbReference>
<evidence type="ECO:0000256" key="4">
    <source>
        <dbReference type="ARBA" id="ARBA00006831"/>
    </source>
</evidence>
<organism evidence="16 17">
    <name type="scientific">Acanthosepion pharaonis</name>
    <name type="common">Pharaoh cuttlefish</name>
    <name type="synonym">Sepia pharaonis</name>
    <dbReference type="NCBI Taxonomy" id="158019"/>
    <lineage>
        <taxon>Eukaryota</taxon>
        <taxon>Metazoa</taxon>
        <taxon>Spiralia</taxon>
        <taxon>Lophotrochozoa</taxon>
        <taxon>Mollusca</taxon>
        <taxon>Cephalopoda</taxon>
        <taxon>Coleoidea</taxon>
        <taxon>Decapodiformes</taxon>
        <taxon>Sepiida</taxon>
        <taxon>Sepiina</taxon>
        <taxon>Sepiidae</taxon>
        <taxon>Acanthosepion</taxon>
    </lineage>
</organism>
<evidence type="ECO:0000256" key="14">
    <source>
        <dbReference type="ARBA" id="ARBA00023273"/>
    </source>
</evidence>
<sequence length="410" mass="46489">MPAGPGQIIWDVAVEEVTNRTDSTHVAKQSTILITGAKNCGKSSLLPQYLNQDDVPKPTVALDYTYAHVGRANKMVKDIGHYWELGGGIWLSQLMEIAIKPETIDSLTLVIMVDLSVPSEIWITIKTLLASAQNCISSVVKQMRQQNPKILEELKKSAWERIGKDHEDRDTVEPFLVPLIIIGGKYDKFQNFDPEQRKIICKTLRFLAHYYGGTLQFFSTKDKSLGKRVEALKNYHLFGIPLPKLHQVDHNKPLSIPVGMDSLKIIGDLKVDERQIKALQNKCPLERWEYAYTKYFPQEKSADPQTAADPSKDSQFKEAAIDALKAQKDEELQQHIQQTSRSAERAVNKLIERLRAVVADDDDRQYTTTTPAARRLGRASRRAHLPASALNPFPSRVKRDYRNGFSRRCQ</sequence>
<dbReference type="GO" id="GO:0035721">
    <property type="term" value="P:intraciliary retrograde transport"/>
    <property type="evidence" value="ECO:0007669"/>
    <property type="project" value="InterPro"/>
</dbReference>
<dbReference type="PANTHER" id="PTHR13236:SF0">
    <property type="entry name" value="CYTOPLASMIC DYNEIN 2 LIGHT INTERMEDIATE CHAIN 1"/>
    <property type="match status" value="1"/>
</dbReference>
<keyword evidence="13" id="KW-0206">Cytoskeleton</keyword>
<feature type="compositionally biased region" description="Basic residues" evidence="15">
    <location>
        <begin position="375"/>
        <end position="384"/>
    </location>
</feature>
<dbReference type="AlphaFoldDB" id="A0A812D3D9"/>
<dbReference type="GO" id="GO:0005930">
    <property type="term" value="C:axoneme"/>
    <property type="evidence" value="ECO:0007669"/>
    <property type="project" value="UniProtKB-SubCell"/>
</dbReference>
<name>A0A812D3D9_ACAPH</name>
<keyword evidence="7" id="KW-0963">Cytoplasm</keyword>